<dbReference type="PANTHER" id="PTHR30390:SF6">
    <property type="entry name" value="DNAA INITIATOR-ASSOCIATING PROTEIN DIAA"/>
    <property type="match status" value="1"/>
</dbReference>
<dbReference type="Pfam" id="PF13580">
    <property type="entry name" value="SIS_2"/>
    <property type="match status" value="1"/>
</dbReference>
<proteinExistence type="predicted"/>
<evidence type="ECO:0000313" key="2">
    <source>
        <dbReference type="EMBL" id="MFC6084303.1"/>
    </source>
</evidence>
<dbReference type="InterPro" id="IPR046348">
    <property type="entry name" value="SIS_dom_sf"/>
</dbReference>
<name>A0ABW1NN58_9ACTN</name>
<dbReference type="InterPro" id="IPR035461">
    <property type="entry name" value="GmhA/DiaA"/>
</dbReference>
<gene>
    <name evidence="2" type="ORF">ACFP1K_24305</name>
</gene>
<dbReference type="SUPFAM" id="SSF53697">
    <property type="entry name" value="SIS domain"/>
    <property type="match status" value="1"/>
</dbReference>
<organism evidence="2 3">
    <name type="scientific">Sphaerisporangium aureirubrum</name>
    <dbReference type="NCBI Taxonomy" id="1544736"/>
    <lineage>
        <taxon>Bacteria</taxon>
        <taxon>Bacillati</taxon>
        <taxon>Actinomycetota</taxon>
        <taxon>Actinomycetes</taxon>
        <taxon>Streptosporangiales</taxon>
        <taxon>Streptosporangiaceae</taxon>
        <taxon>Sphaerisporangium</taxon>
    </lineage>
</organism>
<sequence>MVTAERRGGGEGVRGLYPFLYPGPGGTDADAVAQAAASTREKVAEIADLRRRVAALHATRIVECARDMAGRFTAGGRLFTFGNGGSSTDAQQVATTFLNPREGRPLPALCLTCDVAVVTALSNDAGFEVVFARQIAALARPGDIALGLSTSGGSANMLGAFREARARGLLTVALAGYEGGQLAESSMDGVLDHLFIVPSSSVHRIQEAQTTVYHILWEATQHALRDSTPIGT</sequence>
<dbReference type="CDD" id="cd05006">
    <property type="entry name" value="SIS_GmhA"/>
    <property type="match status" value="1"/>
</dbReference>
<comment type="caution">
    <text evidence="2">The sequence shown here is derived from an EMBL/GenBank/DDBJ whole genome shotgun (WGS) entry which is preliminary data.</text>
</comment>
<dbReference type="Proteomes" id="UP001596137">
    <property type="component" value="Unassembled WGS sequence"/>
</dbReference>
<dbReference type="Gene3D" id="3.40.50.10490">
    <property type="entry name" value="Glucose-6-phosphate isomerase like protein, domain 1"/>
    <property type="match status" value="1"/>
</dbReference>
<evidence type="ECO:0000259" key="1">
    <source>
        <dbReference type="PROSITE" id="PS51464"/>
    </source>
</evidence>
<protein>
    <submittedName>
        <fullName evidence="2">SIS domain-containing protein</fullName>
    </submittedName>
</protein>
<dbReference type="PANTHER" id="PTHR30390">
    <property type="entry name" value="SEDOHEPTULOSE 7-PHOSPHATE ISOMERASE / DNAA INITIATOR-ASSOCIATING FACTOR FOR REPLICATION INITIATION"/>
    <property type="match status" value="1"/>
</dbReference>
<accession>A0ABW1NN58</accession>
<dbReference type="InterPro" id="IPR001347">
    <property type="entry name" value="SIS_dom"/>
</dbReference>
<dbReference type="EMBL" id="JBHSRF010000040">
    <property type="protein sequence ID" value="MFC6084303.1"/>
    <property type="molecule type" value="Genomic_DNA"/>
</dbReference>
<reference evidence="3" key="1">
    <citation type="journal article" date="2019" name="Int. J. Syst. Evol. Microbiol.">
        <title>The Global Catalogue of Microorganisms (GCM) 10K type strain sequencing project: providing services to taxonomists for standard genome sequencing and annotation.</title>
        <authorList>
            <consortium name="The Broad Institute Genomics Platform"/>
            <consortium name="The Broad Institute Genome Sequencing Center for Infectious Disease"/>
            <person name="Wu L."/>
            <person name="Ma J."/>
        </authorList>
    </citation>
    <scope>NUCLEOTIDE SEQUENCE [LARGE SCALE GENOMIC DNA]</scope>
    <source>
        <strain evidence="3">JCM 30346</strain>
    </source>
</reference>
<feature type="domain" description="SIS" evidence="1">
    <location>
        <begin position="68"/>
        <end position="228"/>
    </location>
</feature>
<dbReference type="PROSITE" id="PS51464">
    <property type="entry name" value="SIS"/>
    <property type="match status" value="1"/>
</dbReference>
<evidence type="ECO:0000313" key="3">
    <source>
        <dbReference type="Proteomes" id="UP001596137"/>
    </source>
</evidence>
<dbReference type="RefSeq" id="WP_380757209.1">
    <property type="nucleotide sequence ID" value="NZ_JBHSRF010000040.1"/>
</dbReference>
<dbReference type="InterPro" id="IPR050099">
    <property type="entry name" value="SIS_GmhA/DiaA_subfam"/>
</dbReference>
<keyword evidence="3" id="KW-1185">Reference proteome</keyword>